<sequence length="163" mass="17927">MPTIPPKANGQFVARMEDVLDVYARPYDPARPVICLDEKPYQLLGEVREPLPARPGSDLREDCEYVRAGTCSIFMCTEPLAGWRHADARARRTRLDWAEEIDRLLNVDYPDAEVSDIDGASVIGDDVATFHSTYAQPTDAGTEHAAERFGSTLRAVMGTGTGA</sequence>
<keyword evidence="2" id="KW-1185">Reference proteome</keyword>
<organism evidence="1 2">
    <name type="scientific">Acidipropionibacterium virtanenii</name>
    <dbReference type="NCBI Taxonomy" id="2057246"/>
    <lineage>
        <taxon>Bacteria</taxon>
        <taxon>Bacillati</taxon>
        <taxon>Actinomycetota</taxon>
        <taxon>Actinomycetes</taxon>
        <taxon>Propionibacteriales</taxon>
        <taxon>Propionibacteriaceae</taxon>
        <taxon>Acidipropionibacterium</taxon>
    </lineage>
</organism>
<dbReference type="RefSeq" id="WP_114044924.1">
    <property type="nucleotide sequence ID" value="NZ_CP025198.1"/>
</dbReference>
<evidence type="ECO:0000313" key="1">
    <source>
        <dbReference type="EMBL" id="AXE39007.1"/>
    </source>
</evidence>
<protein>
    <recommendedName>
        <fullName evidence="3">Tc1-like transposase DDE domain-containing protein</fullName>
    </recommendedName>
</protein>
<dbReference type="AlphaFoldDB" id="A0A344UUQ9"/>
<evidence type="ECO:0008006" key="3">
    <source>
        <dbReference type="Google" id="ProtNLM"/>
    </source>
</evidence>
<dbReference type="KEGG" id="acij:JS278_01849"/>
<proteinExistence type="predicted"/>
<dbReference type="Proteomes" id="UP000251995">
    <property type="component" value="Chromosome"/>
</dbReference>
<dbReference type="EMBL" id="CP025198">
    <property type="protein sequence ID" value="AXE39007.1"/>
    <property type="molecule type" value="Genomic_DNA"/>
</dbReference>
<evidence type="ECO:0000313" key="2">
    <source>
        <dbReference type="Proteomes" id="UP000251995"/>
    </source>
</evidence>
<reference evidence="1 2" key="1">
    <citation type="submission" date="2017-12" db="EMBL/GenBank/DDBJ databases">
        <title>The whole genome sequence of the Acidipropionibacterium virtanenii sp. nov. type strain JS278.</title>
        <authorList>
            <person name="Laine P."/>
            <person name="Deptula P."/>
            <person name="Varmanen P."/>
            <person name="Auvinen P."/>
        </authorList>
    </citation>
    <scope>NUCLEOTIDE SEQUENCE [LARGE SCALE GENOMIC DNA]</scope>
    <source>
        <strain evidence="1 2">JS278</strain>
    </source>
</reference>
<gene>
    <name evidence="1" type="ORF">JS278_01849</name>
</gene>
<name>A0A344UUQ9_9ACTN</name>
<dbReference type="OrthoDB" id="2375382at2"/>
<accession>A0A344UUQ9</accession>